<evidence type="ECO:0000259" key="10">
    <source>
        <dbReference type="PROSITE" id="PS50850"/>
    </source>
</evidence>
<sequence>MDLTVLHLAAPAVSADLRPSGGQLLWILDIYGFLVAGSLITMGTLGDRIGRRRLLLLGAGAFIVASLMAAFAPSAELLILARALLGVAGATLMPSTLALLTGMFPDPVQRSFAIAGWMTCFTVGEAIGPLVGGILLEWFWWGSVFVIGVPVMLLLLVTGPLLLPEHRDTAAPGRLDPLSVGLSLVAALSIVYGAKQLAGTGLGWFPLLSILVGSLSGVVFVRRQRTLSAPLLDLGLLKLAGFRAALGTQTLAVCAVAGSQLLVIQYFQAVLGLSPLAAGLWTVPSVVLGIGATLLAPRLARRLGPGVVISTGLFTAAVGAAMIVLTAHQASLAWTVSSFSILYTGVTPTLALTTDHMVGAAPPARAGAASGLSQSGAELGLAAGMALLGSVAMAVYQARLATSAPAGLDHRSLLESQETVGGALDVAERHPGEVGNALRAAIDLAVSHGLQTAAVLAMAGFLGAALLAAISLRDRGTSTAGPGPVGNPDHPKELRR</sequence>
<evidence type="ECO:0000256" key="4">
    <source>
        <dbReference type="ARBA" id="ARBA00022692"/>
    </source>
</evidence>
<feature type="transmembrane region" description="Helical" evidence="9">
    <location>
        <begin position="242"/>
        <end position="267"/>
    </location>
</feature>
<dbReference type="PANTHER" id="PTHR42718:SF47">
    <property type="entry name" value="METHYL VIOLOGEN RESISTANCE PROTEIN SMVA"/>
    <property type="match status" value="1"/>
</dbReference>
<dbReference type="Pfam" id="PF07690">
    <property type="entry name" value="MFS_1"/>
    <property type="match status" value="1"/>
</dbReference>
<name>A0ABT0USE9_9ACTN</name>
<dbReference type="SUPFAM" id="SSF103473">
    <property type="entry name" value="MFS general substrate transporter"/>
    <property type="match status" value="1"/>
</dbReference>
<keyword evidence="4 9" id="KW-0812">Transmembrane</keyword>
<feature type="transmembrane region" description="Helical" evidence="9">
    <location>
        <begin position="273"/>
        <end position="295"/>
    </location>
</feature>
<feature type="transmembrane region" description="Helical" evidence="9">
    <location>
        <begin position="112"/>
        <end position="132"/>
    </location>
</feature>
<dbReference type="Proteomes" id="UP001431429">
    <property type="component" value="Unassembled WGS sequence"/>
</dbReference>
<feature type="region of interest" description="Disordered" evidence="8">
    <location>
        <begin position="477"/>
        <end position="496"/>
    </location>
</feature>
<feature type="transmembrane region" description="Helical" evidence="9">
    <location>
        <begin position="54"/>
        <end position="73"/>
    </location>
</feature>
<dbReference type="InterPro" id="IPR036259">
    <property type="entry name" value="MFS_trans_sf"/>
</dbReference>
<feature type="transmembrane region" description="Helical" evidence="9">
    <location>
        <begin position="307"/>
        <end position="326"/>
    </location>
</feature>
<proteinExistence type="predicted"/>
<keyword evidence="3" id="KW-1003">Cell membrane</keyword>
<keyword evidence="7" id="KW-0046">Antibiotic resistance</keyword>
<keyword evidence="6 9" id="KW-0472">Membrane</keyword>
<evidence type="ECO:0000313" key="12">
    <source>
        <dbReference type="Proteomes" id="UP001431429"/>
    </source>
</evidence>
<accession>A0ABT0USE9</accession>
<comment type="subcellular location">
    <subcellularLocation>
        <location evidence="1">Cell membrane</location>
        <topology evidence="1">Multi-pass membrane protein</topology>
    </subcellularLocation>
</comment>
<feature type="transmembrane region" description="Helical" evidence="9">
    <location>
        <begin position="79"/>
        <end position="100"/>
    </location>
</feature>
<organism evidence="11 12">
    <name type="scientific">Streptomyces albipurpureus</name>
    <dbReference type="NCBI Taxonomy" id="2897419"/>
    <lineage>
        <taxon>Bacteria</taxon>
        <taxon>Bacillati</taxon>
        <taxon>Actinomycetota</taxon>
        <taxon>Actinomycetes</taxon>
        <taxon>Kitasatosporales</taxon>
        <taxon>Streptomycetaceae</taxon>
        <taxon>Streptomyces</taxon>
    </lineage>
</organism>
<feature type="transmembrane region" description="Helical" evidence="9">
    <location>
        <begin position="24"/>
        <end position="42"/>
    </location>
</feature>
<evidence type="ECO:0000256" key="8">
    <source>
        <dbReference type="SAM" id="MobiDB-lite"/>
    </source>
</evidence>
<feature type="transmembrane region" description="Helical" evidence="9">
    <location>
        <begin position="201"/>
        <end position="221"/>
    </location>
</feature>
<protein>
    <submittedName>
        <fullName evidence="11">MFS transporter</fullName>
    </submittedName>
</protein>
<evidence type="ECO:0000256" key="7">
    <source>
        <dbReference type="ARBA" id="ARBA00023251"/>
    </source>
</evidence>
<keyword evidence="5 9" id="KW-1133">Transmembrane helix</keyword>
<dbReference type="PROSITE" id="PS50850">
    <property type="entry name" value="MFS"/>
    <property type="match status" value="1"/>
</dbReference>
<evidence type="ECO:0000256" key="9">
    <source>
        <dbReference type="SAM" id="Phobius"/>
    </source>
</evidence>
<feature type="transmembrane region" description="Helical" evidence="9">
    <location>
        <begin position="375"/>
        <end position="396"/>
    </location>
</feature>
<feature type="transmembrane region" description="Helical" evidence="9">
    <location>
        <begin position="453"/>
        <end position="472"/>
    </location>
</feature>
<dbReference type="Gene3D" id="1.20.1250.20">
    <property type="entry name" value="MFS general substrate transporter like domains"/>
    <property type="match status" value="1"/>
</dbReference>
<feature type="transmembrane region" description="Helical" evidence="9">
    <location>
        <begin position="175"/>
        <end position="195"/>
    </location>
</feature>
<dbReference type="Gene3D" id="1.20.1720.10">
    <property type="entry name" value="Multidrug resistance protein D"/>
    <property type="match status" value="1"/>
</dbReference>
<feature type="domain" description="Major facilitator superfamily (MFS) profile" evidence="10">
    <location>
        <begin position="1"/>
        <end position="477"/>
    </location>
</feature>
<evidence type="ECO:0000256" key="1">
    <source>
        <dbReference type="ARBA" id="ARBA00004651"/>
    </source>
</evidence>
<evidence type="ECO:0000256" key="2">
    <source>
        <dbReference type="ARBA" id="ARBA00022448"/>
    </source>
</evidence>
<reference evidence="11" key="1">
    <citation type="submission" date="2022-06" db="EMBL/GenBank/DDBJ databases">
        <title>Genome public.</title>
        <authorList>
            <person name="Sun Q."/>
        </authorList>
    </citation>
    <scope>NUCLEOTIDE SEQUENCE</scope>
    <source>
        <strain evidence="11">CWNU-1</strain>
    </source>
</reference>
<feature type="transmembrane region" description="Helical" evidence="9">
    <location>
        <begin position="138"/>
        <end position="163"/>
    </location>
</feature>
<dbReference type="PANTHER" id="PTHR42718">
    <property type="entry name" value="MAJOR FACILITATOR SUPERFAMILY MULTIDRUG TRANSPORTER MFSC"/>
    <property type="match status" value="1"/>
</dbReference>
<keyword evidence="12" id="KW-1185">Reference proteome</keyword>
<dbReference type="InterPro" id="IPR020846">
    <property type="entry name" value="MFS_dom"/>
</dbReference>
<dbReference type="EMBL" id="JAMQAW010000025">
    <property type="protein sequence ID" value="MCM2390550.1"/>
    <property type="molecule type" value="Genomic_DNA"/>
</dbReference>
<feature type="transmembrane region" description="Helical" evidence="9">
    <location>
        <begin position="332"/>
        <end position="354"/>
    </location>
</feature>
<evidence type="ECO:0000256" key="6">
    <source>
        <dbReference type="ARBA" id="ARBA00023136"/>
    </source>
</evidence>
<evidence type="ECO:0000313" key="11">
    <source>
        <dbReference type="EMBL" id="MCM2390550.1"/>
    </source>
</evidence>
<comment type="caution">
    <text evidence="11">The sequence shown here is derived from an EMBL/GenBank/DDBJ whole genome shotgun (WGS) entry which is preliminary data.</text>
</comment>
<evidence type="ECO:0000256" key="3">
    <source>
        <dbReference type="ARBA" id="ARBA00022475"/>
    </source>
</evidence>
<dbReference type="InterPro" id="IPR011701">
    <property type="entry name" value="MFS"/>
</dbReference>
<evidence type="ECO:0000256" key="5">
    <source>
        <dbReference type="ARBA" id="ARBA00022989"/>
    </source>
</evidence>
<keyword evidence="2" id="KW-0813">Transport</keyword>
<dbReference type="CDD" id="cd17321">
    <property type="entry name" value="MFS_MMR_MDR_like"/>
    <property type="match status" value="1"/>
</dbReference>
<gene>
    <name evidence="11" type="ORF">NBG84_19995</name>
</gene>